<sequence>MKAKLAVKAAKMTAFECLYVELEGKGGDKKLYRLAKVYLRDEVNGAISRMYRGRAIRPDEIVVEYRKNVGTLGRCLEARGVPVAYTRVINERSTPNGTPSNLTPVTPRISRVSRGITKSDADSPSPLQNSRRSVDKSVRSAIASKPSVERRSCKLSILPDKKPTRILKPSELQTELNVAREDLKKAKEMLALVEKEKVEALEEVKEAQNLADEANEKLREALVARKQAEDNSEIETFCAVEMEQVGIEAAQKKEEEWQKDLEAVRNQHAVDVAVLLSATLELQRVKRELAMACEAKNKALSNAEDSGKIAETHVEKVEILSAELVRLKSLLDSRISWSETEVNEKNMMVEDLKLEIQTLKEELEKAKSYEAKLVEKEAIVKQLNLDLDAAKMAESYAHNALEEWKKVEELDAQAEEAHHLERSASVTLESVMKQLEASNDLAHDAESEIACLKEKVRILEMSIARQKGDLDESEHHAQMAKEEASEMRKKLDSLMSDLEIVKEEKIRAMENERLATASVQTLLEEKNRLVNDLERSREEEEKSKKAMESLASALHEVSSEAREAKEKLLSNQTEHEHYETQIDDLKLVLKATEEKYESMLDEAKEQLDVLTNSVKQSKDKQQRLKVEWEEKELHLMSCMNKTEEENSSMQKEINRLVNLLKDAEEEASAKKDEETQWKNSLKKSESEVIYLKEVLGVAKNESIRLKERLTDKESEVQNIVRENEELRSREAVSWKKVEELSLLLEESLAKNEPEASVELSDSEKDYDMLRKVVKFADQMEKPKMELPPYQSEQPVEEKLGEVKITSHDEALKASKVVDNSNGKLNELENKEKEDDDLAKSEHKMWEREAEQEEKSESKADGEESHENGGTSPTKQQNQKKKKPLFHKFGSLLKKKSTSSQK</sequence>
<keyword evidence="6" id="KW-1185">Reference proteome</keyword>
<dbReference type="GO" id="GO:0007131">
    <property type="term" value="P:reciprocal meiotic recombination"/>
    <property type="evidence" value="ECO:0007669"/>
    <property type="project" value="TreeGrafter"/>
</dbReference>
<feature type="compositionally biased region" description="Polar residues" evidence="4">
    <location>
        <begin position="91"/>
        <end position="104"/>
    </location>
</feature>
<dbReference type="PANTHER" id="PTHR23160">
    <property type="entry name" value="SYNAPTONEMAL COMPLEX PROTEIN-RELATED"/>
    <property type="match status" value="1"/>
</dbReference>
<feature type="compositionally biased region" description="Basic residues" evidence="4">
    <location>
        <begin position="892"/>
        <end position="901"/>
    </location>
</feature>
<dbReference type="Proteomes" id="UP001291623">
    <property type="component" value="Unassembled WGS sequence"/>
</dbReference>
<evidence type="ECO:0000256" key="2">
    <source>
        <dbReference type="ARBA" id="ARBA00023054"/>
    </source>
</evidence>
<evidence type="ECO:0000256" key="4">
    <source>
        <dbReference type="SAM" id="MobiDB-lite"/>
    </source>
</evidence>
<feature type="coiled-coil region" evidence="3">
    <location>
        <begin position="176"/>
        <end position="267"/>
    </location>
</feature>
<feature type="region of interest" description="Disordered" evidence="4">
    <location>
        <begin position="91"/>
        <end position="146"/>
    </location>
</feature>
<feature type="region of interest" description="Disordered" evidence="4">
    <location>
        <begin position="780"/>
        <end position="901"/>
    </location>
</feature>
<dbReference type="AlphaFoldDB" id="A0AAE1SJF3"/>
<dbReference type="InterPro" id="IPR008545">
    <property type="entry name" value="Web"/>
</dbReference>
<feature type="coiled-coil region" evidence="3">
    <location>
        <begin position="428"/>
        <end position="680"/>
    </location>
</feature>
<comment type="similarity">
    <text evidence="1">Belongs to the WEB family.</text>
</comment>
<protein>
    <submittedName>
        <fullName evidence="5">Uncharacterized protein</fullName>
    </submittedName>
</protein>
<dbReference type="Pfam" id="PF05701">
    <property type="entry name" value="WEMBL"/>
    <property type="match status" value="1"/>
</dbReference>
<dbReference type="EMBL" id="JAVYJV010000005">
    <property type="protein sequence ID" value="KAK4370729.1"/>
    <property type="molecule type" value="Genomic_DNA"/>
</dbReference>
<organism evidence="5 6">
    <name type="scientific">Anisodus tanguticus</name>
    <dbReference type="NCBI Taxonomy" id="243964"/>
    <lineage>
        <taxon>Eukaryota</taxon>
        <taxon>Viridiplantae</taxon>
        <taxon>Streptophyta</taxon>
        <taxon>Embryophyta</taxon>
        <taxon>Tracheophyta</taxon>
        <taxon>Spermatophyta</taxon>
        <taxon>Magnoliopsida</taxon>
        <taxon>eudicotyledons</taxon>
        <taxon>Gunneridae</taxon>
        <taxon>Pentapetalae</taxon>
        <taxon>asterids</taxon>
        <taxon>lamiids</taxon>
        <taxon>Solanales</taxon>
        <taxon>Solanaceae</taxon>
        <taxon>Solanoideae</taxon>
        <taxon>Hyoscyameae</taxon>
        <taxon>Anisodus</taxon>
    </lineage>
</organism>
<reference evidence="5" key="1">
    <citation type="submission" date="2023-12" db="EMBL/GenBank/DDBJ databases">
        <title>Genome assembly of Anisodus tanguticus.</title>
        <authorList>
            <person name="Wang Y.-J."/>
        </authorList>
    </citation>
    <scope>NUCLEOTIDE SEQUENCE</scope>
    <source>
        <strain evidence="5">KB-2021</strain>
        <tissue evidence="5">Leaf</tissue>
    </source>
</reference>
<evidence type="ECO:0000313" key="5">
    <source>
        <dbReference type="EMBL" id="KAK4370729.1"/>
    </source>
</evidence>
<keyword evidence="2 3" id="KW-0175">Coiled coil</keyword>
<feature type="coiled-coil region" evidence="3">
    <location>
        <begin position="342"/>
        <end position="386"/>
    </location>
</feature>
<comment type="caution">
    <text evidence="5">The sequence shown here is derived from an EMBL/GenBank/DDBJ whole genome shotgun (WGS) entry which is preliminary data.</text>
</comment>
<dbReference type="PANTHER" id="PTHR23160:SF12">
    <property type="entry name" value="WEB FAMILY PROTEIN, CHLOROPLASTIC"/>
    <property type="match status" value="1"/>
</dbReference>
<name>A0AAE1SJF3_9SOLA</name>
<evidence type="ECO:0000256" key="3">
    <source>
        <dbReference type="SAM" id="Coils"/>
    </source>
</evidence>
<gene>
    <name evidence="5" type="ORF">RND71_010204</name>
</gene>
<feature type="compositionally biased region" description="Basic and acidic residues" evidence="4">
    <location>
        <begin position="825"/>
        <end position="866"/>
    </location>
</feature>
<evidence type="ECO:0000313" key="6">
    <source>
        <dbReference type="Proteomes" id="UP001291623"/>
    </source>
</evidence>
<accession>A0AAE1SJF3</accession>
<feature type="compositionally biased region" description="Basic and acidic residues" evidence="4">
    <location>
        <begin position="795"/>
        <end position="812"/>
    </location>
</feature>
<proteinExistence type="inferred from homology"/>
<evidence type="ECO:0000256" key="1">
    <source>
        <dbReference type="ARBA" id="ARBA00005485"/>
    </source>
</evidence>